<evidence type="ECO:0000313" key="3">
    <source>
        <dbReference type="EMBL" id="PRP78851.1"/>
    </source>
</evidence>
<feature type="compositionally biased region" description="Low complexity" evidence="2">
    <location>
        <begin position="86"/>
        <end position="98"/>
    </location>
</feature>
<reference evidence="3 4" key="1">
    <citation type="journal article" date="2018" name="Genome Biol. Evol.">
        <title>Multiple Roots of Fruiting Body Formation in Amoebozoa.</title>
        <authorList>
            <person name="Hillmann F."/>
            <person name="Forbes G."/>
            <person name="Novohradska S."/>
            <person name="Ferling I."/>
            <person name="Riege K."/>
            <person name="Groth M."/>
            <person name="Westermann M."/>
            <person name="Marz M."/>
            <person name="Spaller T."/>
            <person name="Winckler T."/>
            <person name="Schaap P."/>
            <person name="Glockner G."/>
        </authorList>
    </citation>
    <scope>NUCLEOTIDE SEQUENCE [LARGE SCALE GENOMIC DNA]</scope>
    <source>
        <strain evidence="3 4">Jena</strain>
    </source>
</reference>
<proteinExistence type="predicted"/>
<feature type="region of interest" description="Disordered" evidence="2">
    <location>
        <begin position="38"/>
        <end position="59"/>
    </location>
</feature>
<evidence type="ECO:0000256" key="2">
    <source>
        <dbReference type="SAM" id="MobiDB-lite"/>
    </source>
</evidence>
<accession>A0A2P6N4I7</accession>
<dbReference type="InParanoid" id="A0A2P6N4I7"/>
<dbReference type="EMBL" id="MDYQ01000207">
    <property type="protein sequence ID" value="PRP78851.1"/>
    <property type="molecule type" value="Genomic_DNA"/>
</dbReference>
<evidence type="ECO:0000256" key="1">
    <source>
        <dbReference type="SAM" id="Coils"/>
    </source>
</evidence>
<dbReference type="Proteomes" id="UP000241769">
    <property type="component" value="Unassembled WGS sequence"/>
</dbReference>
<keyword evidence="1" id="KW-0175">Coiled coil</keyword>
<comment type="caution">
    <text evidence="3">The sequence shown here is derived from an EMBL/GenBank/DDBJ whole genome shotgun (WGS) entry which is preliminary data.</text>
</comment>
<feature type="region of interest" description="Disordered" evidence="2">
    <location>
        <begin position="235"/>
        <end position="264"/>
    </location>
</feature>
<sequence length="413" mass="49055">MATLDIRSRRERLKQVREQEALVALKLREQYKERKKEVSTKLYEREEHSWQAQQQKKRHDVEQKLQVVMSELGQADRQADQKRLQQRQQNMTTQFQQREALSRQNERSQTAKHHLHFKDPDEERRQNQILQNLESLEQQRKDLLRREKVKKIRLGLTTSRGGVQLRSPPCHRSPPASPTKGQRRSVISPDAFSMATNERTKRDLMQREGVEKKLNDREKVESRYVKATDFVKQKRQEKSLKLTEHQSQREKETMDKQQERRQRFDQYNTETDAILVEQLLSRRPTNATNSPLDEASDPEDIFYKVDRRRHSEPIDRNHYPNDHRRHSGDVRVELDDLLMEFESRMDAHLSRQRESLNRSMEVYVQHVQPEAFGEFNDRGTLHLVQTGGNSFASPISYYGKTMSPFDSPFDGDE</sequence>
<evidence type="ECO:0000313" key="4">
    <source>
        <dbReference type="Proteomes" id="UP000241769"/>
    </source>
</evidence>
<protein>
    <submittedName>
        <fullName evidence="3">Putative chromosome segregation ATPase</fullName>
    </submittedName>
</protein>
<name>A0A2P6N4I7_9EUKA</name>
<feature type="region of interest" description="Disordered" evidence="2">
    <location>
        <begin position="155"/>
        <end position="199"/>
    </location>
</feature>
<feature type="coiled-coil region" evidence="1">
    <location>
        <begin position="126"/>
        <end position="153"/>
    </location>
</feature>
<feature type="region of interest" description="Disordered" evidence="2">
    <location>
        <begin position="76"/>
        <end position="124"/>
    </location>
</feature>
<dbReference type="AlphaFoldDB" id="A0A2P6N4I7"/>
<keyword evidence="4" id="KW-1185">Reference proteome</keyword>
<organism evidence="3 4">
    <name type="scientific">Planoprotostelium fungivorum</name>
    <dbReference type="NCBI Taxonomy" id="1890364"/>
    <lineage>
        <taxon>Eukaryota</taxon>
        <taxon>Amoebozoa</taxon>
        <taxon>Evosea</taxon>
        <taxon>Variosea</taxon>
        <taxon>Cavosteliida</taxon>
        <taxon>Cavosteliaceae</taxon>
        <taxon>Planoprotostelium</taxon>
    </lineage>
</organism>
<feature type="compositionally biased region" description="Basic and acidic residues" evidence="2">
    <location>
        <begin position="38"/>
        <end position="49"/>
    </location>
</feature>
<gene>
    <name evidence="3" type="ORF">PROFUN_01024</name>
</gene>